<keyword evidence="4 10" id="KW-0067">ATP-binding</keyword>
<dbReference type="SUPFAM" id="SSF52540">
    <property type="entry name" value="P-loop containing nucleoside triphosphate hydrolases"/>
    <property type="match status" value="1"/>
</dbReference>
<keyword evidence="5 7" id="KW-1133">Transmembrane helix</keyword>
<keyword evidence="6 7" id="KW-0472">Membrane</keyword>
<dbReference type="GO" id="GO:0034040">
    <property type="term" value="F:ATPase-coupled lipid transmembrane transporter activity"/>
    <property type="evidence" value="ECO:0007669"/>
    <property type="project" value="TreeGrafter"/>
</dbReference>
<dbReference type="OrthoDB" id="9771903at2"/>
<feature type="domain" description="ABC transmembrane type-1" evidence="9">
    <location>
        <begin position="20"/>
        <end position="181"/>
    </location>
</feature>
<accession>A0A1M6BVE5</accession>
<dbReference type="PANTHER" id="PTHR24221:SF653">
    <property type="entry name" value="TRANSPORT ATP-BINDING PROTEIN CYDC"/>
    <property type="match status" value="1"/>
</dbReference>
<feature type="transmembrane region" description="Helical" evidence="7">
    <location>
        <begin position="157"/>
        <end position="176"/>
    </location>
</feature>
<evidence type="ECO:0000313" key="10">
    <source>
        <dbReference type="EMBL" id="SHI52627.1"/>
    </source>
</evidence>
<dbReference type="GO" id="GO:0016887">
    <property type="term" value="F:ATP hydrolysis activity"/>
    <property type="evidence" value="ECO:0007669"/>
    <property type="project" value="InterPro"/>
</dbReference>
<dbReference type="Pfam" id="PF00005">
    <property type="entry name" value="ABC_tran"/>
    <property type="match status" value="1"/>
</dbReference>
<feature type="transmembrane region" description="Helical" evidence="7">
    <location>
        <begin position="20"/>
        <end position="47"/>
    </location>
</feature>
<evidence type="ECO:0000256" key="6">
    <source>
        <dbReference type="ARBA" id="ARBA00023136"/>
    </source>
</evidence>
<dbReference type="Gene3D" id="3.40.50.300">
    <property type="entry name" value="P-loop containing nucleotide triphosphate hydrolases"/>
    <property type="match status" value="1"/>
</dbReference>
<evidence type="ECO:0000313" key="11">
    <source>
        <dbReference type="Proteomes" id="UP000191240"/>
    </source>
</evidence>
<evidence type="ECO:0000256" key="2">
    <source>
        <dbReference type="ARBA" id="ARBA00022692"/>
    </source>
</evidence>
<feature type="transmembrane region" description="Helical" evidence="7">
    <location>
        <begin position="244"/>
        <end position="265"/>
    </location>
</feature>
<dbReference type="GO" id="GO:0034775">
    <property type="term" value="P:glutathione transmembrane transport"/>
    <property type="evidence" value="ECO:0007669"/>
    <property type="project" value="InterPro"/>
</dbReference>
<comment type="subcellular location">
    <subcellularLocation>
        <location evidence="1">Cell membrane</location>
        <topology evidence="1">Multi-pass membrane protein</topology>
    </subcellularLocation>
</comment>
<dbReference type="Proteomes" id="UP000191240">
    <property type="component" value="Unassembled WGS sequence"/>
</dbReference>
<evidence type="ECO:0000256" key="5">
    <source>
        <dbReference type="ARBA" id="ARBA00022989"/>
    </source>
</evidence>
<dbReference type="NCBIfam" id="TIGR02868">
    <property type="entry name" value="CydC"/>
    <property type="match status" value="1"/>
</dbReference>
<feature type="transmembrane region" description="Helical" evidence="7">
    <location>
        <begin position="53"/>
        <end position="72"/>
    </location>
</feature>
<dbReference type="InterPro" id="IPR027417">
    <property type="entry name" value="P-loop_NTPase"/>
</dbReference>
<organism evidence="10 11">
    <name type="scientific">Anaerovibrio lipolyticus DSM 3074</name>
    <dbReference type="NCBI Taxonomy" id="1120997"/>
    <lineage>
        <taxon>Bacteria</taxon>
        <taxon>Bacillati</taxon>
        <taxon>Bacillota</taxon>
        <taxon>Negativicutes</taxon>
        <taxon>Selenomonadales</taxon>
        <taxon>Selenomonadaceae</taxon>
        <taxon>Anaerovibrio</taxon>
    </lineage>
</organism>
<gene>
    <name evidence="10" type="ORF">SAMN02745671_00858</name>
</gene>
<dbReference type="InterPro" id="IPR039421">
    <property type="entry name" value="Type_1_exporter"/>
</dbReference>
<protein>
    <submittedName>
        <fullName evidence="10">ATP-binding cassette, subfamily C</fullName>
    </submittedName>
</protein>
<keyword evidence="2 7" id="KW-0812">Transmembrane</keyword>
<sequence>MNNIPILNKLISIAGTSNMLLMIAAGFLSGLTGIGLIGAAAWIISYAALQPPLYALTIGITSVRFFGLSRAATRYLMRLFSHQLAFKAYEQLQLLIYGAMCKQLPLRTGLPQQGQYLQQLSHDAETLRDMYIRWFLPIASTGLLTLCLTLWLQTISMPAACLLCFLFALHLILPALMSKYTNDCLQEASYRDKLVDYAMGQDELITSGSMNSFIDGLDKAATTYSYAYTQVQLRQERIDTLLSLLRHVGFIIYICLLTNALSVHLLEPRWLAVWVLLGMGLFGEFYDLSSAAPHLHKAQKAAHRIFTAEDLSSHDDQPLPSPTITEAHETTDAILRGEGITFTYNDDGPNPTPVFSPLSFALPPGGMLAIRGDSGSGKTTLAQLLLKFWPVTTGELHLDHIAYNEWPTPELRKYFSASIQPCHIFAESIRDNFTRLHPHITEEKIWHALNIAQLGDTVRQFPLKLEEPLGENGHRLSGGQRNRLLTALALASDAPYLILDEPTDGLDKYTAASLVDALMAHAHETQKALLIITHDEEVARKLPQAIHLTSPATI</sequence>
<dbReference type="InterPro" id="IPR036640">
    <property type="entry name" value="ABC1_TM_sf"/>
</dbReference>
<evidence type="ECO:0000259" key="9">
    <source>
        <dbReference type="PROSITE" id="PS50929"/>
    </source>
</evidence>
<dbReference type="GO" id="GO:0140359">
    <property type="term" value="F:ABC-type transporter activity"/>
    <property type="evidence" value="ECO:0007669"/>
    <property type="project" value="InterPro"/>
</dbReference>
<dbReference type="PROSITE" id="PS50929">
    <property type="entry name" value="ABC_TM1F"/>
    <property type="match status" value="1"/>
</dbReference>
<dbReference type="PROSITE" id="PS50893">
    <property type="entry name" value="ABC_TRANSPORTER_2"/>
    <property type="match status" value="1"/>
</dbReference>
<evidence type="ECO:0000256" key="1">
    <source>
        <dbReference type="ARBA" id="ARBA00004651"/>
    </source>
</evidence>
<feature type="transmembrane region" description="Helical" evidence="7">
    <location>
        <begin position="131"/>
        <end position="151"/>
    </location>
</feature>
<evidence type="ECO:0000256" key="3">
    <source>
        <dbReference type="ARBA" id="ARBA00022741"/>
    </source>
</evidence>
<dbReference type="AlphaFoldDB" id="A0A1M6BVE5"/>
<dbReference type="InterPro" id="IPR011527">
    <property type="entry name" value="ABC1_TM_dom"/>
</dbReference>
<keyword evidence="3" id="KW-0547">Nucleotide-binding</keyword>
<evidence type="ECO:0000259" key="8">
    <source>
        <dbReference type="PROSITE" id="PS50893"/>
    </source>
</evidence>
<dbReference type="PANTHER" id="PTHR24221">
    <property type="entry name" value="ATP-BINDING CASSETTE SUB-FAMILY B"/>
    <property type="match status" value="1"/>
</dbReference>
<reference evidence="10 11" key="1">
    <citation type="submission" date="2016-11" db="EMBL/GenBank/DDBJ databases">
        <authorList>
            <person name="Jaros S."/>
            <person name="Januszkiewicz K."/>
            <person name="Wedrychowicz H."/>
        </authorList>
    </citation>
    <scope>NUCLEOTIDE SEQUENCE [LARGE SCALE GENOMIC DNA]</scope>
    <source>
        <strain evidence="10 11">DSM 3074</strain>
    </source>
</reference>
<feature type="domain" description="ABC transporter" evidence="8">
    <location>
        <begin position="335"/>
        <end position="554"/>
    </location>
</feature>
<dbReference type="InterPro" id="IPR003439">
    <property type="entry name" value="ABC_transporter-like_ATP-bd"/>
</dbReference>
<dbReference type="GO" id="GO:0005524">
    <property type="term" value="F:ATP binding"/>
    <property type="evidence" value="ECO:0007669"/>
    <property type="project" value="UniProtKB-KW"/>
</dbReference>
<dbReference type="InterPro" id="IPR003593">
    <property type="entry name" value="AAA+_ATPase"/>
</dbReference>
<dbReference type="Gene3D" id="1.20.1560.10">
    <property type="entry name" value="ABC transporter type 1, transmembrane domain"/>
    <property type="match status" value="1"/>
</dbReference>
<dbReference type="GO" id="GO:0005886">
    <property type="term" value="C:plasma membrane"/>
    <property type="evidence" value="ECO:0007669"/>
    <property type="project" value="UniProtKB-SubCell"/>
</dbReference>
<dbReference type="SUPFAM" id="SSF90123">
    <property type="entry name" value="ABC transporter transmembrane region"/>
    <property type="match status" value="1"/>
</dbReference>
<evidence type="ECO:0000256" key="7">
    <source>
        <dbReference type="SAM" id="Phobius"/>
    </source>
</evidence>
<dbReference type="GO" id="GO:0045454">
    <property type="term" value="P:cell redox homeostasis"/>
    <property type="evidence" value="ECO:0007669"/>
    <property type="project" value="InterPro"/>
</dbReference>
<evidence type="ECO:0000256" key="4">
    <source>
        <dbReference type="ARBA" id="ARBA00022840"/>
    </source>
</evidence>
<dbReference type="InterPro" id="IPR014223">
    <property type="entry name" value="ABC_CydC/D"/>
</dbReference>
<proteinExistence type="predicted"/>
<dbReference type="RefSeq" id="WP_080325461.1">
    <property type="nucleotide sequence ID" value="NZ_FQYW01000007.1"/>
</dbReference>
<dbReference type="SMART" id="SM00382">
    <property type="entry name" value="AAA"/>
    <property type="match status" value="1"/>
</dbReference>
<dbReference type="EMBL" id="FQYW01000007">
    <property type="protein sequence ID" value="SHI52627.1"/>
    <property type="molecule type" value="Genomic_DNA"/>
</dbReference>
<name>A0A1M6BVE5_9FIRM</name>